<dbReference type="AlphaFoldDB" id="A0AAU6PH48"/>
<evidence type="ECO:0000313" key="1">
    <source>
        <dbReference type="EMBL" id="WXU00283.1"/>
    </source>
</evidence>
<organism evidence="1">
    <name type="scientific">Catillopecten margaritatus gill symbiont</name>
    <dbReference type="NCBI Taxonomy" id="3083288"/>
    <lineage>
        <taxon>Bacteria</taxon>
        <taxon>Pseudomonadati</taxon>
        <taxon>Pseudomonadota</taxon>
        <taxon>Gammaproteobacteria</taxon>
        <taxon>sulfur-oxidizing symbionts</taxon>
    </lineage>
</organism>
<proteinExistence type="predicted"/>
<dbReference type="EMBL" id="CP138327">
    <property type="protein sequence ID" value="WXU00283.1"/>
    <property type="molecule type" value="Genomic_DNA"/>
</dbReference>
<sequence>MKRKNKYYNRSRLSEAKFREVIKYFSVDLSATQIAQLTNLNLNTVNKILTLVRIRIFELSDQYQLQSAPLVGQIEVDESFLVLGASVGNAAEVPGAR</sequence>
<gene>
    <name evidence="1" type="ORF">Ctma_0996</name>
</gene>
<reference evidence="1" key="1">
    <citation type="submission" date="2023-10" db="EMBL/GenBank/DDBJ databases">
        <title>The first scallop-associated chemosynthetic bacterial symbiont.</title>
        <authorList>
            <person name="Lin Y.-T."/>
            <person name="Sun J."/>
            <person name="Ip J.C.-H."/>
            <person name="He X."/>
            <person name="Gao Z.-M."/>
            <person name="Perez M."/>
            <person name="Xu T."/>
            <person name="Qian P.-Y."/>
            <person name="Qiu J.-W."/>
        </authorList>
    </citation>
    <scope>NUCLEOTIDE SEQUENCE</scope>
    <source>
        <strain evidence="1">Gill1</strain>
    </source>
</reference>
<accession>A0AAU6PH48</accession>
<name>A0AAU6PH48_9GAMM</name>
<evidence type="ECO:0008006" key="2">
    <source>
        <dbReference type="Google" id="ProtNLM"/>
    </source>
</evidence>
<protein>
    <recommendedName>
        <fullName evidence="2">Transposase</fullName>
    </recommendedName>
</protein>